<comment type="caution">
    <text evidence="3">The sequence shown here is derived from an EMBL/GenBank/DDBJ whole genome shotgun (WGS) entry which is preliminary data.</text>
</comment>
<dbReference type="SFLD" id="SFLDG01020">
    <property type="entry name" value="Terpene_Cyclase_Like_2"/>
    <property type="match status" value="1"/>
</dbReference>
<evidence type="ECO:0000256" key="1">
    <source>
        <dbReference type="ARBA" id="ARBA00023239"/>
    </source>
</evidence>
<dbReference type="SFLD" id="SFLDS00005">
    <property type="entry name" value="Isoprenoid_Synthase_Type_I"/>
    <property type="match status" value="1"/>
</dbReference>
<dbReference type="Proteomes" id="UP001500707">
    <property type="component" value="Unassembled WGS sequence"/>
</dbReference>
<keyword evidence="2" id="KW-0479">Metal-binding</keyword>
<name>A0ABP6Z533_9ACTN</name>
<proteinExistence type="inferred from homology"/>
<keyword evidence="1 2" id="KW-0456">Lyase</keyword>
<dbReference type="SUPFAM" id="SSF48576">
    <property type="entry name" value="Terpenoid synthases"/>
    <property type="match status" value="1"/>
</dbReference>
<comment type="similarity">
    <text evidence="2">Belongs to the terpene synthase family.</text>
</comment>
<protein>
    <recommendedName>
        <fullName evidence="2">Terpene synthase</fullName>
        <ecNumber evidence="2">4.2.3.-</ecNumber>
    </recommendedName>
</protein>
<evidence type="ECO:0000313" key="3">
    <source>
        <dbReference type="EMBL" id="GAA3594878.1"/>
    </source>
</evidence>
<sequence>MTHEPIVVDIPPVYCPIPPAAHPLLKDIQLRSEQWITQFSFWAEETGPPSARDSNYGEMAARMAPGGIPERLQLCSDWYHLGGVWDEAYDRLPAAEAGSELGRLAEMTVKIIRTFRVPSAGLLSPSSPFNAALGDIAERLHQMTTPVQRHRIIDGQQDWLVSMAWETACKTRTRLPSLPDYTAQRLYTVGGTAFTVWLETLDGVEVPEEEWDSPPVRALTEIAGLIVAFDNDLYSYAKDLWYQRNRGVLPLNCVDVLAAHLGCSVPAALDQVVHMRDRFMCLFLALRSQLTRRASSELARYLAGLGHFIRANIDFGNVSARYTNPDGSSPDAVRSPLQISDAPSDASLNPVDISHIAWWWQQL</sequence>
<organism evidence="3 4">
    <name type="scientific">Streptomyces osmaniensis</name>
    <dbReference type="NCBI Taxonomy" id="593134"/>
    <lineage>
        <taxon>Bacteria</taxon>
        <taxon>Bacillati</taxon>
        <taxon>Actinomycetota</taxon>
        <taxon>Actinomycetes</taxon>
        <taxon>Kitasatosporales</taxon>
        <taxon>Streptomycetaceae</taxon>
        <taxon>Streptomyces</taxon>
    </lineage>
</organism>
<keyword evidence="2" id="KW-0460">Magnesium</keyword>
<dbReference type="EC" id="4.2.3.-" evidence="2"/>
<comment type="cofactor">
    <cofactor evidence="2">
        <name>Mg(2+)</name>
        <dbReference type="ChEBI" id="CHEBI:18420"/>
    </cofactor>
</comment>
<evidence type="ECO:0000256" key="2">
    <source>
        <dbReference type="RuleBase" id="RU366034"/>
    </source>
</evidence>
<dbReference type="Pfam" id="PF19086">
    <property type="entry name" value="Terpene_syn_C_2"/>
    <property type="match status" value="1"/>
</dbReference>
<gene>
    <name evidence="3" type="ORF">GCM10022295_90210</name>
</gene>
<dbReference type="EMBL" id="BAABCE010000036">
    <property type="protein sequence ID" value="GAA3594878.1"/>
    <property type="molecule type" value="Genomic_DNA"/>
</dbReference>
<dbReference type="InterPro" id="IPR034686">
    <property type="entry name" value="Terpene_cyclase-like_2"/>
</dbReference>
<accession>A0ABP6Z533</accession>
<reference evidence="4" key="1">
    <citation type="journal article" date="2019" name="Int. J. Syst. Evol. Microbiol.">
        <title>The Global Catalogue of Microorganisms (GCM) 10K type strain sequencing project: providing services to taxonomists for standard genome sequencing and annotation.</title>
        <authorList>
            <consortium name="The Broad Institute Genomics Platform"/>
            <consortium name="The Broad Institute Genome Sequencing Center for Infectious Disease"/>
            <person name="Wu L."/>
            <person name="Ma J."/>
        </authorList>
    </citation>
    <scope>NUCLEOTIDE SEQUENCE [LARGE SCALE GENOMIC DNA]</scope>
    <source>
        <strain evidence="4">JCM 17656</strain>
    </source>
</reference>
<dbReference type="Gene3D" id="1.10.600.10">
    <property type="entry name" value="Farnesyl Diphosphate Synthase"/>
    <property type="match status" value="1"/>
</dbReference>
<dbReference type="PANTHER" id="PTHR35201">
    <property type="entry name" value="TERPENE SYNTHASE"/>
    <property type="match status" value="1"/>
</dbReference>
<keyword evidence="4" id="KW-1185">Reference proteome</keyword>
<dbReference type="InterPro" id="IPR008949">
    <property type="entry name" value="Isoprenoid_synthase_dom_sf"/>
</dbReference>
<evidence type="ECO:0000313" key="4">
    <source>
        <dbReference type="Proteomes" id="UP001500707"/>
    </source>
</evidence>
<dbReference type="PANTHER" id="PTHR35201:SF4">
    <property type="entry name" value="BETA-PINACENE SYNTHASE-RELATED"/>
    <property type="match status" value="1"/>
</dbReference>
<dbReference type="RefSeq" id="WP_346186686.1">
    <property type="nucleotide sequence ID" value="NZ_BAABCE010000036.1"/>
</dbReference>